<dbReference type="AlphaFoldDB" id="A0A7G6UL10"/>
<evidence type="ECO:0000256" key="6">
    <source>
        <dbReference type="ARBA" id="ARBA00023288"/>
    </source>
</evidence>
<evidence type="ECO:0000256" key="3">
    <source>
        <dbReference type="ARBA" id="ARBA00023136"/>
    </source>
</evidence>
<keyword evidence="3" id="KW-0472">Membrane</keyword>
<evidence type="ECO:0000256" key="5">
    <source>
        <dbReference type="ARBA" id="ARBA00023237"/>
    </source>
</evidence>
<evidence type="ECO:0000256" key="7">
    <source>
        <dbReference type="SAM" id="MobiDB-lite"/>
    </source>
</evidence>
<keyword evidence="4" id="KW-0564">Palmitate</keyword>
<feature type="chain" id="PRO_5043238460" evidence="8">
    <location>
        <begin position="23"/>
        <end position="69"/>
    </location>
</feature>
<evidence type="ECO:0000313" key="10">
    <source>
        <dbReference type="EMBL" id="QNN78862.1"/>
    </source>
</evidence>
<proteinExistence type="predicted"/>
<keyword evidence="11" id="KW-1185">Reference proteome</keyword>
<evidence type="ECO:0000313" key="9">
    <source>
        <dbReference type="EMBL" id="QND79707.1"/>
    </source>
</evidence>
<feature type="compositionally biased region" description="Low complexity" evidence="7">
    <location>
        <begin position="35"/>
        <end position="52"/>
    </location>
</feature>
<dbReference type="InterPro" id="IPR032831">
    <property type="entry name" value="LptM_cons"/>
</dbReference>
<protein>
    <submittedName>
        <fullName evidence="10">Sugar transporter</fullName>
    </submittedName>
</protein>
<evidence type="ECO:0000313" key="11">
    <source>
        <dbReference type="Proteomes" id="UP000515506"/>
    </source>
</evidence>
<dbReference type="PROSITE" id="PS51257">
    <property type="entry name" value="PROKAR_LIPOPROTEIN"/>
    <property type="match status" value="1"/>
</dbReference>
<evidence type="ECO:0000256" key="4">
    <source>
        <dbReference type="ARBA" id="ARBA00023139"/>
    </source>
</evidence>
<sequence length="69" mass="6864">MNRNARLFLAAALMAALSACGAKGPLFMPEKPVEEAPVTPADAVPPAADAVPAEPPIDPATVPATDGNG</sequence>
<dbReference type="GeneID" id="81470408"/>
<reference evidence="9 11" key="2">
    <citation type="submission" date="2020-08" db="EMBL/GenBank/DDBJ databases">
        <title>Streptomycin resistant and MDR strain, P. mexicana.</title>
        <authorList>
            <person name="Ganesh-kumar S."/>
            <person name="Zhe T."/>
            <person name="Yu Z."/>
            <person name="Min Y."/>
        </authorList>
    </citation>
    <scope>NUCLEOTIDE SEQUENCE [LARGE SCALE GENOMIC DNA]</scope>
    <source>
        <strain evidence="9 11">GTZY</strain>
    </source>
</reference>
<keyword evidence="6" id="KW-0449">Lipoprotein</keyword>
<dbReference type="EMBL" id="CP060731">
    <property type="protein sequence ID" value="QNN78862.1"/>
    <property type="molecule type" value="Genomic_DNA"/>
</dbReference>
<feature type="signal peptide" evidence="8">
    <location>
        <begin position="1"/>
        <end position="22"/>
    </location>
</feature>
<name>A0A7G6UL10_PSEMX</name>
<keyword evidence="5" id="KW-0998">Cell outer membrane</keyword>
<evidence type="ECO:0000256" key="2">
    <source>
        <dbReference type="ARBA" id="ARBA00022729"/>
    </source>
</evidence>
<comment type="subcellular location">
    <subcellularLocation>
        <location evidence="1">Cell outer membrane</location>
        <topology evidence="1">Lipid-anchor</topology>
    </subcellularLocation>
</comment>
<dbReference type="RefSeq" id="WP_185895027.1">
    <property type="nucleotide sequence ID" value="NZ_CP060028.1"/>
</dbReference>
<reference evidence="10 12" key="1">
    <citation type="submission" date="2020-08" db="EMBL/GenBank/DDBJ databases">
        <title>Streptomycin Non-resistant strain, P. mexicana.</title>
        <authorList>
            <person name="Ganesh-Kumar S."/>
            <person name="Zhe T."/>
            <person name="Yu Z."/>
            <person name="Min Y."/>
        </authorList>
    </citation>
    <scope>NUCLEOTIDE SEQUENCE [LARGE SCALE GENOMIC DNA]</scope>
    <source>
        <strain evidence="10 12">GTZY2</strain>
    </source>
</reference>
<dbReference type="Proteomes" id="UP000515506">
    <property type="component" value="Chromosome"/>
</dbReference>
<organism evidence="10 12">
    <name type="scientific">Pseudoxanthomonas mexicana</name>
    <dbReference type="NCBI Taxonomy" id="128785"/>
    <lineage>
        <taxon>Bacteria</taxon>
        <taxon>Pseudomonadati</taxon>
        <taxon>Pseudomonadota</taxon>
        <taxon>Gammaproteobacteria</taxon>
        <taxon>Lysobacterales</taxon>
        <taxon>Lysobacteraceae</taxon>
        <taxon>Pseudoxanthomonas</taxon>
    </lineage>
</organism>
<dbReference type="EMBL" id="CP060028">
    <property type="protein sequence ID" value="QND79707.1"/>
    <property type="molecule type" value="Genomic_DNA"/>
</dbReference>
<gene>
    <name evidence="9" type="ORF">H4W19_15450</name>
    <name evidence="10" type="ORF">IAE60_05480</name>
</gene>
<keyword evidence="10" id="KW-0813">Transport</keyword>
<keyword evidence="2 8" id="KW-0732">Signal</keyword>
<feature type="region of interest" description="Disordered" evidence="7">
    <location>
        <begin position="33"/>
        <end position="69"/>
    </location>
</feature>
<dbReference type="NCBIfam" id="NF047847">
    <property type="entry name" value="SS_mature_LptM"/>
    <property type="match status" value="1"/>
</dbReference>
<evidence type="ECO:0000313" key="12">
    <source>
        <dbReference type="Proteomes" id="UP000515838"/>
    </source>
</evidence>
<evidence type="ECO:0000256" key="8">
    <source>
        <dbReference type="SAM" id="SignalP"/>
    </source>
</evidence>
<dbReference type="Proteomes" id="UP000515838">
    <property type="component" value="Chromosome"/>
</dbReference>
<keyword evidence="10" id="KW-0762">Sugar transport</keyword>
<accession>A0A7G6UL10</accession>
<evidence type="ECO:0000256" key="1">
    <source>
        <dbReference type="ARBA" id="ARBA00004459"/>
    </source>
</evidence>